<dbReference type="EMBL" id="CM039434">
    <property type="protein sequence ID" value="KAI4322223.1"/>
    <property type="molecule type" value="Genomic_DNA"/>
</dbReference>
<organism evidence="1 2">
    <name type="scientific">Bauhinia variegata</name>
    <name type="common">Purple orchid tree</name>
    <name type="synonym">Phanera variegata</name>
    <dbReference type="NCBI Taxonomy" id="167791"/>
    <lineage>
        <taxon>Eukaryota</taxon>
        <taxon>Viridiplantae</taxon>
        <taxon>Streptophyta</taxon>
        <taxon>Embryophyta</taxon>
        <taxon>Tracheophyta</taxon>
        <taxon>Spermatophyta</taxon>
        <taxon>Magnoliopsida</taxon>
        <taxon>eudicotyledons</taxon>
        <taxon>Gunneridae</taxon>
        <taxon>Pentapetalae</taxon>
        <taxon>rosids</taxon>
        <taxon>fabids</taxon>
        <taxon>Fabales</taxon>
        <taxon>Fabaceae</taxon>
        <taxon>Cercidoideae</taxon>
        <taxon>Cercideae</taxon>
        <taxon>Bauhiniinae</taxon>
        <taxon>Bauhinia</taxon>
    </lineage>
</organism>
<gene>
    <name evidence="1" type="ORF">L6164_021934</name>
</gene>
<proteinExistence type="predicted"/>
<protein>
    <submittedName>
        <fullName evidence="1">Uncharacterized protein</fullName>
    </submittedName>
</protein>
<name>A0ACB9ME11_BAUVA</name>
<comment type="caution">
    <text evidence="1">The sequence shown here is derived from an EMBL/GenBank/DDBJ whole genome shotgun (WGS) entry which is preliminary data.</text>
</comment>
<dbReference type="Proteomes" id="UP000828941">
    <property type="component" value="Chromosome 9"/>
</dbReference>
<evidence type="ECO:0000313" key="2">
    <source>
        <dbReference type="Proteomes" id="UP000828941"/>
    </source>
</evidence>
<accession>A0ACB9ME11</accession>
<keyword evidence="2" id="KW-1185">Reference proteome</keyword>
<sequence>MLLKTNLILYETTNPYWPSSVPHCFAASLCLFIYTCLFPIESDSFLSPGNSLSEVVFEVPLGHVVPIITVTKSVLVGQGALN</sequence>
<reference evidence="1 2" key="1">
    <citation type="journal article" date="2022" name="DNA Res.">
        <title>Chromosomal-level genome assembly of the orchid tree Bauhinia variegata (Leguminosae; Cercidoideae) supports the allotetraploid origin hypothesis of Bauhinia.</title>
        <authorList>
            <person name="Zhong Y."/>
            <person name="Chen Y."/>
            <person name="Zheng D."/>
            <person name="Pang J."/>
            <person name="Liu Y."/>
            <person name="Luo S."/>
            <person name="Meng S."/>
            <person name="Qian L."/>
            <person name="Wei D."/>
            <person name="Dai S."/>
            <person name="Zhou R."/>
        </authorList>
    </citation>
    <scope>NUCLEOTIDE SEQUENCE [LARGE SCALE GENOMIC DNA]</scope>
    <source>
        <strain evidence="1">BV-YZ2020</strain>
    </source>
</reference>
<evidence type="ECO:0000313" key="1">
    <source>
        <dbReference type="EMBL" id="KAI4322223.1"/>
    </source>
</evidence>